<feature type="signal peptide" evidence="1">
    <location>
        <begin position="1"/>
        <end position="20"/>
    </location>
</feature>
<evidence type="ECO:0000313" key="2">
    <source>
        <dbReference type="EMBL" id="MCY1006060.1"/>
    </source>
</evidence>
<evidence type="ECO:0000313" key="3">
    <source>
        <dbReference type="Proteomes" id="UP001150924"/>
    </source>
</evidence>
<dbReference type="AlphaFoldDB" id="A0A9X3EMT4"/>
<accession>A0A9X3EMT4</accession>
<dbReference type="RefSeq" id="WP_267768050.1">
    <property type="nucleotide sequence ID" value="NZ_JAPNKE010000002.1"/>
</dbReference>
<reference evidence="2" key="1">
    <citation type="submission" date="2022-11" db="EMBL/GenBank/DDBJ databases">
        <title>Minimal conservation of predation-associated metabolite biosynthetic gene clusters underscores biosynthetic potential of Myxococcota including descriptions for ten novel species: Archangium lansinium sp. nov., Myxococcus landrumus sp. nov., Nannocystis bai.</title>
        <authorList>
            <person name="Ahearne A."/>
            <person name="Stevens C."/>
            <person name="Phillips K."/>
        </authorList>
    </citation>
    <scope>NUCLEOTIDE SEQUENCE</scope>
    <source>
        <strain evidence="2">Na p29</strain>
    </source>
</reference>
<dbReference type="Proteomes" id="UP001150924">
    <property type="component" value="Unassembled WGS sequence"/>
</dbReference>
<proteinExistence type="predicted"/>
<feature type="chain" id="PRO_5040871852" description="Lipoprotein" evidence="1">
    <location>
        <begin position="21"/>
        <end position="43"/>
    </location>
</feature>
<organism evidence="2 3">
    <name type="scientific">Nannocystis pusilla</name>
    <dbReference type="NCBI Taxonomy" id="889268"/>
    <lineage>
        <taxon>Bacteria</taxon>
        <taxon>Pseudomonadati</taxon>
        <taxon>Myxococcota</taxon>
        <taxon>Polyangia</taxon>
        <taxon>Nannocystales</taxon>
        <taxon>Nannocystaceae</taxon>
        <taxon>Nannocystis</taxon>
    </lineage>
</organism>
<gene>
    <name evidence="2" type="ORF">OV079_10905</name>
</gene>
<sequence length="43" mass="4570">MLKRSLFIAAAFGLFVVADAGCKKQEESTAPDEVAESTPKKKG</sequence>
<keyword evidence="1" id="KW-0732">Signal</keyword>
<evidence type="ECO:0000256" key="1">
    <source>
        <dbReference type="SAM" id="SignalP"/>
    </source>
</evidence>
<name>A0A9X3EMT4_9BACT</name>
<dbReference type="EMBL" id="JAPNKE010000002">
    <property type="protein sequence ID" value="MCY1006060.1"/>
    <property type="molecule type" value="Genomic_DNA"/>
</dbReference>
<protein>
    <recommendedName>
        <fullName evidence="4">Lipoprotein</fullName>
    </recommendedName>
</protein>
<evidence type="ECO:0008006" key="4">
    <source>
        <dbReference type="Google" id="ProtNLM"/>
    </source>
</evidence>
<comment type="caution">
    <text evidence="2">The sequence shown here is derived from an EMBL/GenBank/DDBJ whole genome shotgun (WGS) entry which is preliminary data.</text>
</comment>
<keyword evidence="3" id="KW-1185">Reference proteome</keyword>